<dbReference type="SUPFAM" id="SSF48208">
    <property type="entry name" value="Six-hairpin glycosidases"/>
    <property type="match status" value="1"/>
</dbReference>
<dbReference type="InterPro" id="IPR053169">
    <property type="entry name" value="MUG_Protein"/>
</dbReference>
<protein>
    <submittedName>
        <fullName evidence="1">Glycoside hydrolase family 76 protein</fullName>
    </submittedName>
</protein>
<dbReference type="InterPro" id="IPR005198">
    <property type="entry name" value="Glyco_hydro_76"/>
</dbReference>
<dbReference type="PANTHER" id="PTHR47791:SF3">
    <property type="entry name" value="MEIOTICALLY UP-REGULATED GENE 191 PROTEIN"/>
    <property type="match status" value="1"/>
</dbReference>
<dbReference type="Pfam" id="PF03663">
    <property type="entry name" value="Glyco_hydro_76"/>
    <property type="match status" value="1"/>
</dbReference>
<keyword evidence="1" id="KW-0378">Hydrolase</keyword>
<evidence type="ECO:0000313" key="2">
    <source>
        <dbReference type="Proteomes" id="UP001165653"/>
    </source>
</evidence>
<evidence type="ECO:0000313" key="1">
    <source>
        <dbReference type="EMBL" id="MCW1914385.1"/>
    </source>
</evidence>
<dbReference type="Gene3D" id="1.50.10.20">
    <property type="match status" value="1"/>
</dbReference>
<dbReference type="GO" id="GO:0016787">
    <property type="term" value="F:hydrolase activity"/>
    <property type="evidence" value="ECO:0007669"/>
    <property type="project" value="UniProtKB-KW"/>
</dbReference>
<dbReference type="Proteomes" id="UP001165653">
    <property type="component" value="Unassembled WGS sequence"/>
</dbReference>
<sequence length="412" mass="46681">MITRARFLQLLSASAFLPVFSRANEKTGKQELAKLFREGMAKIDEIFWVPEIANWLDRPGKDLRGHFDGSINPPWWSCANAVEAMVDYMDLTGTDIYDARLRELHAGNVLRGSRLPEIAAGLKKAGKWANQDEEKLRRRMKRLDPKRVHDTEFRNEYLDDSAWWGIAWLKFHERTKDPRYLRTARAIHEHMANNWRKEGGVSWAEDADKRDPNAITNSLFVVLSARLFRVTKQQAFLDWALKTLAWEKEAKLYDGSGIVDRPGHVGDYWTYNQGAYVGGLEALHAATGKSEYLDEAAAVAVTILSKTGVVREDGVLYEKLSTDGWDVGMFKGICCRYFGILAKSLRRKNAHLEVAEGLEKVLSSSVAAILKSRPEEGLYPLEWQEAPRAEIHNFNTQLSALITFAAAIPIES</sequence>
<organism evidence="1 2">
    <name type="scientific">Luteolibacter rhizosphaerae</name>
    <dbReference type="NCBI Taxonomy" id="2989719"/>
    <lineage>
        <taxon>Bacteria</taxon>
        <taxon>Pseudomonadati</taxon>
        <taxon>Verrucomicrobiota</taxon>
        <taxon>Verrucomicrobiia</taxon>
        <taxon>Verrucomicrobiales</taxon>
        <taxon>Verrucomicrobiaceae</taxon>
        <taxon>Luteolibacter</taxon>
    </lineage>
</organism>
<dbReference type="EMBL" id="JAPDDR010000006">
    <property type="protein sequence ID" value="MCW1914385.1"/>
    <property type="molecule type" value="Genomic_DNA"/>
</dbReference>
<comment type="caution">
    <text evidence="1">The sequence shown here is derived from an EMBL/GenBank/DDBJ whole genome shotgun (WGS) entry which is preliminary data.</text>
</comment>
<accession>A0ABT3G3G7</accession>
<dbReference type="InterPro" id="IPR008928">
    <property type="entry name" value="6-hairpin_glycosidase_sf"/>
</dbReference>
<name>A0ABT3G3G7_9BACT</name>
<dbReference type="PANTHER" id="PTHR47791">
    <property type="entry name" value="MEIOTICALLY UP-REGULATED GENE 191 PROTEIN"/>
    <property type="match status" value="1"/>
</dbReference>
<dbReference type="RefSeq" id="WP_264513912.1">
    <property type="nucleotide sequence ID" value="NZ_JAPDDR010000006.1"/>
</dbReference>
<reference evidence="1" key="1">
    <citation type="submission" date="2022-10" db="EMBL/GenBank/DDBJ databases">
        <title>Luteolibacter sp. GHJ8, whole genome shotgun sequencing project.</title>
        <authorList>
            <person name="Zhao G."/>
            <person name="Shen L."/>
        </authorList>
    </citation>
    <scope>NUCLEOTIDE SEQUENCE</scope>
    <source>
        <strain evidence="1">GHJ8</strain>
    </source>
</reference>
<keyword evidence="2" id="KW-1185">Reference proteome</keyword>
<gene>
    <name evidence="1" type="ORF">OJ996_12425</name>
</gene>
<proteinExistence type="predicted"/>